<dbReference type="GO" id="GO:0016987">
    <property type="term" value="F:sigma factor activity"/>
    <property type="evidence" value="ECO:0007669"/>
    <property type="project" value="UniProtKB-UniRule"/>
</dbReference>
<feature type="short sequence motif" description="Interaction with polymerase core subunit RpoC" evidence="6">
    <location>
        <begin position="222"/>
        <end position="225"/>
    </location>
</feature>
<dbReference type="GO" id="GO:0006352">
    <property type="term" value="P:DNA-templated transcription initiation"/>
    <property type="evidence" value="ECO:0007669"/>
    <property type="project" value="UniProtKB-UniRule"/>
</dbReference>
<dbReference type="Pfam" id="PF04539">
    <property type="entry name" value="Sigma70_r3"/>
    <property type="match status" value="1"/>
</dbReference>
<feature type="DNA-binding region" description="H-T-H motif" evidence="6">
    <location>
        <begin position="392"/>
        <end position="411"/>
    </location>
</feature>
<evidence type="ECO:0000256" key="2">
    <source>
        <dbReference type="ARBA" id="ARBA00023015"/>
    </source>
</evidence>
<dbReference type="PRINTS" id="PR00046">
    <property type="entry name" value="SIGMA70FCT"/>
</dbReference>
<feature type="domain" description="RNA polymerase sigma-70" evidence="8">
    <location>
        <begin position="391"/>
        <end position="417"/>
    </location>
</feature>
<dbReference type="FunFam" id="1.10.601.10:FF:000001">
    <property type="entry name" value="RNA polymerase sigma factor SigA"/>
    <property type="match status" value="2"/>
</dbReference>
<evidence type="ECO:0000259" key="7">
    <source>
        <dbReference type="PROSITE" id="PS00715"/>
    </source>
</evidence>
<evidence type="ECO:0000256" key="1">
    <source>
        <dbReference type="ARBA" id="ARBA00022490"/>
    </source>
</evidence>
<dbReference type="EMBL" id="ABKX01000001">
    <property type="protein sequence ID" value="EDS93922.1"/>
    <property type="molecule type" value="Genomic_DNA"/>
</dbReference>
<name>A0ABC9NUJ7_ESCAT</name>
<keyword evidence="2 6" id="KW-0805">Transcription regulation</keyword>
<evidence type="ECO:0000313" key="10">
    <source>
        <dbReference type="Proteomes" id="UP000003042"/>
    </source>
</evidence>
<dbReference type="Proteomes" id="UP000003042">
    <property type="component" value="Unassembled WGS sequence"/>
</dbReference>
<dbReference type="InterPro" id="IPR007624">
    <property type="entry name" value="RNA_pol_sigma70_r3"/>
</dbReference>
<dbReference type="SUPFAM" id="SSF88946">
    <property type="entry name" value="Sigma2 domain of RNA polymerase sigma factors"/>
    <property type="match status" value="2"/>
</dbReference>
<dbReference type="NCBIfam" id="NF004207">
    <property type="entry name" value="PRK05657.1"/>
    <property type="match status" value="1"/>
</dbReference>
<dbReference type="InterPro" id="IPR013325">
    <property type="entry name" value="RNA_pol_sigma_r2"/>
</dbReference>
<dbReference type="InterPro" id="IPR007630">
    <property type="entry name" value="RNA_pol_sigma70_r4"/>
</dbReference>
<evidence type="ECO:0000259" key="8">
    <source>
        <dbReference type="PROSITE" id="PS00716"/>
    </source>
</evidence>
<keyword evidence="1 6" id="KW-0963">Cytoplasm</keyword>
<evidence type="ECO:0000256" key="5">
    <source>
        <dbReference type="ARBA" id="ARBA00023163"/>
    </source>
</evidence>
<dbReference type="InterPro" id="IPR009042">
    <property type="entry name" value="RNA_pol_sigma70_r1_2"/>
</dbReference>
<dbReference type="AlphaFoldDB" id="A0ABC9NUJ7"/>
<organism evidence="9 10">
    <name type="scientific">Escherichia albertii (strain TW07627)</name>
    <dbReference type="NCBI Taxonomy" id="502347"/>
    <lineage>
        <taxon>Bacteria</taxon>
        <taxon>Pseudomonadati</taxon>
        <taxon>Pseudomonadota</taxon>
        <taxon>Gammaproteobacteria</taxon>
        <taxon>Enterobacterales</taxon>
        <taxon>Enterobacteriaceae</taxon>
        <taxon>Escherichia</taxon>
    </lineage>
</organism>
<dbReference type="Pfam" id="PF00140">
    <property type="entry name" value="Sigma70_r1_2"/>
    <property type="match status" value="1"/>
</dbReference>
<dbReference type="InterPro" id="IPR000943">
    <property type="entry name" value="RNA_pol_sigma70"/>
</dbReference>
<feature type="region of interest" description="Sigma-70 factor domain-2" evidence="6">
    <location>
        <begin position="198"/>
        <end position="268"/>
    </location>
</feature>
<evidence type="ECO:0000256" key="6">
    <source>
        <dbReference type="HAMAP-Rule" id="MF_00959"/>
    </source>
</evidence>
<keyword evidence="5 6" id="KW-0804">Transcription</keyword>
<dbReference type="CDD" id="cd06171">
    <property type="entry name" value="Sigma70_r4"/>
    <property type="match status" value="1"/>
</dbReference>
<protein>
    <recommendedName>
        <fullName evidence="6">RNA polymerase sigma factor RpoS</fullName>
    </recommendedName>
    <alternativeName>
        <fullName evidence="6">Sigma S</fullName>
    </alternativeName>
    <alternativeName>
        <fullName evidence="6">Sigma-38</fullName>
    </alternativeName>
</protein>
<dbReference type="InterPro" id="IPR007627">
    <property type="entry name" value="RNA_pol_sigma70_r2"/>
</dbReference>
<comment type="subcellular location">
    <subcellularLocation>
        <location evidence="6">Cytoplasm</location>
    </subcellularLocation>
</comment>
<feature type="region of interest" description="Sigma-70 factor domain-1" evidence="6">
    <location>
        <begin position="160"/>
        <end position="193"/>
    </location>
</feature>
<dbReference type="GO" id="GO:0005737">
    <property type="term" value="C:cytoplasm"/>
    <property type="evidence" value="ECO:0007669"/>
    <property type="project" value="UniProtKB-SubCell"/>
</dbReference>
<dbReference type="SUPFAM" id="SSF88659">
    <property type="entry name" value="Sigma3 and sigma4 domains of RNA polymerase sigma factors"/>
    <property type="match status" value="2"/>
</dbReference>
<dbReference type="Pfam" id="PF04542">
    <property type="entry name" value="Sigma70_r2"/>
    <property type="match status" value="2"/>
</dbReference>
<comment type="caution">
    <text evidence="9">The sequence shown here is derived from an EMBL/GenBank/DDBJ whole genome shotgun (WGS) entry which is preliminary data.</text>
</comment>
<dbReference type="InterPro" id="IPR014284">
    <property type="entry name" value="RNA_pol_sigma-70_dom"/>
</dbReference>
<dbReference type="PANTHER" id="PTHR30603:SF67">
    <property type="entry name" value="RNA POLYMERASE SIGMA FACTOR RPOS"/>
    <property type="match status" value="1"/>
</dbReference>
<dbReference type="InterPro" id="IPR013324">
    <property type="entry name" value="RNA_pol_sigma_r3/r4-like"/>
</dbReference>
<evidence type="ECO:0000256" key="4">
    <source>
        <dbReference type="ARBA" id="ARBA00023125"/>
    </source>
</evidence>
<dbReference type="FunFam" id="1.10.10.10:FF:000046">
    <property type="entry name" value="RNA polymerase sigma factor RpoS"/>
    <property type="match status" value="1"/>
</dbReference>
<gene>
    <name evidence="6" type="primary">rpoS</name>
    <name evidence="9" type="ORF">ESCAB7627_1079</name>
</gene>
<dbReference type="NCBIfam" id="TIGR02394">
    <property type="entry name" value="rpoS_proteo"/>
    <property type="match status" value="1"/>
</dbReference>
<dbReference type="PROSITE" id="PS00716">
    <property type="entry name" value="SIGMA70_2"/>
    <property type="match status" value="1"/>
</dbReference>
<dbReference type="HAMAP" id="MF_00959">
    <property type="entry name" value="Sigma70_RpoS"/>
    <property type="match status" value="1"/>
</dbReference>
<dbReference type="InterPro" id="IPR012761">
    <property type="entry name" value="RNA_pol_sigma_RpoS"/>
</dbReference>
<evidence type="ECO:0000256" key="3">
    <source>
        <dbReference type="ARBA" id="ARBA00023082"/>
    </source>
</evidence>
<feature type="region of interest" description="Sigma-70 factor domain-3" evidence="6">
    <location>
        <begin position="278"/>
        <end position="353"/>
    </location>
</feature>
<feature type="domain" description="RNA polymerase sigma-70" evidence="7">
    <location>
        <begin position="222"/>
        <end position="235"/>
    </location>
</feature>
<comment type="subunit">
    <text evidence="6">Interacts with the RNA polymerase core enzyme.</text>
</comment>
<dbReference type="Pfam" id="PF04545">
    <property type="entry name" value="Sigma70_r4"/>
    <property type="match status" value="1"/>
</dbReference>
<dbReference type="GO" id="GO:0003677">
    <property type="term" value="F:DNA binding"/>
    <property type="evidence" value="ECO:0007669"/>
    <property type="project" value="UniProtKB-UniRule"/>
</dbReference>
<sequence>MSQNTLKVHDLNEDAEFDENGVEVFDEKALVEEEPSDNDLAEEELLSQGATQRVLDATQLYLGEIGYSPLLTAEEEVYFARRALRGDVASRRRMIESNLRLVVKIARRYGNRGLALLDLIEEGNLGLIRAVEKFDPERGFRFSTYATWWIRQTIERAIMNQTRTYLGEIGYSPLLTAEEEVYFARRALRGDVASRRRMIESNLRLVVKIARRYGNRGLALLDLIEEGNLGLIRAVEKFDPERGFRFSTYATWWIRQTIERAIMNQTRTIRLPIHIVKELNVYLRTARELSHKLDHEPSAEEIAEQLDKPVDDVSRMLRLNERITSVDTPLGGDSEKALLDILADEKENGPEDTTQDDDMKQSIVKWLFELNAKQREVLARRFGLLGYEAATLEDVGREIGLTRERVRQIQVEGLRRLREILQTQGLNIEALFRE</sequence>
<keyword evidence="4 6" id="KW-0238">DNA-binding</keyword>
<dbReference type="InterPro" id="IPR050239">
    <property type="entry name" value="Sigma-70_RNA_pol_init_factors"/>
</dbReference>
<dbReference type="InterPro" id="IPR036388">
    <property type="entry name" value="WH-like_DNA-bd_sf"/>
</dbReference>
<dbReference type="Gene3D" id="1.10.601.10">
    <property type="entry name" value="RNA Polymerase Primary Sigma Factor"/>
    <property type="match status" value="2"/>
</dbReference>
<dbReference type="FunFam" id="1.10.10.10:FF:000044">
    <property type="entry name" value="RNA polymerase sigma factor RpoS"/>
    <property type="match status" value="1"/>
</dbReference>
<reference evidence="9 10" key="1">
    <citation type="submission" date="2008-02" db="EMBL/GenBank/DDBJ databases">
        <title>Annotation of Escherichia albertii TW07627.</title>
        <authorList>
            <person name="Sutton G."/>
            <person name="Whittam T.S."/>
            <person name="Sebastian Y."/>
        </authorList>
    </citation>
    <scope>NUCLEOTIDE SEQUENCE [LARGE SCALE GENOMIC DNA]</scope>
    <source>
        <strain evidence="9 10">TW07627</strain>
    </source>
</reference>
<dbReference type="PANTHER" id="PTHR30603">
    <property type="entry name" value="RNA POLYMERASE SIGMA FACTOR RPO"/>
    <property type="match status" value="1"/>
</dbReference>
<dbReference type="NCBIfam" id="TIGR02937">
    <property type="entry name" value="sigma70-ECF"/>
    <property type="match status" value="2"/>
</dbReference>
<dbReference type="PROSITE" id="PS00715">
    <property type="entry name" value="SIGMA70_1"/>
    <property type="match status" value="2"/>
</dbReference>
<keyword evidence="3 6" id="KW-0731">Sigma factor</keyword>
<accession>A0ABC9NUJ7</accession>
<feature type="domain" description="RNA polymerase sigma-70" evidence="7">
    <location>
        <begin position="118"/>
        <end position="131"/>
    </location>
</feature>
<evidence type="ECO:0000313" key="9">
    <source>
        <dbReference type="EMBL" id="EDS93922.1"/>
    </source>
</evidence>
<comment type="function">
    <text evidence="6">Sigma factors are initiation factors that promote the attachment of RNA polymerase to specific initiation sites and are then released. This sigma factor is the master transcriptional regulator of the stationary phase and the general stress response.</text>
</comment>
<proteinExistence type="inferred from homology"/>
<dbReference type="Gene3D" id="1.10.10.10">
    <property type="entry name" value="Winged helix-like DNA-binding domain superfamily/Winged helix DNA-binding domain"/>
    <property type="match status" value="2"/>
</dbReference>
<feature type="region of interest" description="Sigma-70 factor domain-4" evidence="6">
    <location>
        <begin position="366"/>
        <end position="419"/>
    </location>
</feature>
<comment type="similarity">
    <text evidence="6">Belongs to the sigma-70 factor family. RpoS subfamily.</text>
</comment>